<organism evidence="2">
    <name type="scientific">Medicago truncatula</name>
    <name type="common">Barrel medic</name>
    <name type="synonym">Medicago tribuloides</name>
    <dbReference type="NCBI Taxonomy" id="3880"/>
    <lineage>
        <taxon>Eukaryota</taxon>
        <taxon>Viridiplantae</taxon>
        <taxon>Streptophyta</taxon>
        <taxon>Embryophyta</taxon>
        <taxon>Tracheophyta</taxon>
        <taxon>Spermatophyta</taxon>
        <taxon>Magnoliopsida</taxon>
        <taxon>eudicotyledons</taxon>
        <taxon>Gunneridae</taxon>
        <taxon>Pentapetalae</taxon>
        <taxon>rosids</taxon>
        <taxon>fabids</taxon>
        <taxon>Fabales</taxon>
        <taxon>Fabaceae</taxon>
        <taxon>Papilionoideae</taxon>
        <taxon>50 kb inversion clade</taxon>
        <taxon>NPAAA clade</taxon>
        <taxon>Hologalegina</taxon>
        <taxon>IRL clade</taxon>
        <taxon>Trifolieae</taxon>
        <taxon>Medicago</taxon>
    </lineage>
</organism>
<dbReference type="AlphaFoldDB" id="B7FG65"/>
<dbReference type="EMBL" id="BT051020">
    <property type="protein sequence ID" value="ACJ83686.1"/>
    <property type="molecule type" value="mRNA"/>
</dbReference>
<feature type="transmembrane region" description="Helical" evidence="1">
    <location>
        <begin position="7"/>
        <end position="33"/>
    </location>
</feature>
<keyword evidence="1" id="KW-0472">Membrane</keyword>
<sequence length="45" mass="5263">MRGRKYFSLWWIISAVTFYGATLGVLFSSIHLYCLFVMDLLKVLC</sequence>
<protein>
    <recommendedName>
        <fullName evidence="4">Transmembrane protein</fullName>
    </recommendedName>
</protein>
<name>B7FG65_MEDTR</name>
<reference evidence="3" key="2">
    <citation type="submission" date="2012-05" db="EMBL/GenBank/DDBJ databases">
        <authorList>
            <person name="Krishnakumar V."/>
            <person name="Cheung F."/>
            <person name="Xiao Y."/>
            <person name="Chan A."/>
            <person name="Moskal W.A."/>
            <person name="Town C.D."/>
        </authorList>
    </citation>
    <scope>NUCLEOTIDE SEQUENCE</scope>
</reference>
<accession>B7FG65</accession>
<evidence type="ECO:0008006" key="4">
    <source>
        <dbReference type="Google" id="ProtNLM"/>
    </source>
</evidence>
<reference evidence="2" key="1">
    <citation type="submission" date="2008-12" db="EMBL/GenBank/DDBJ databases">
        <title>Medicago truncatula full length cdna cloning project.</title>
        <authorList>
            <person name="Moskal W."/>
            <person name="Chan A."/>
            <person name="Cheung F."/>
            <person name="Xiao Y."/>
            <person name="Town C.D."/>
        </authorList>
    </citation>
    <scope>NUCLEOTIDE SEQUENCE</scope>
</reference>
<evidence type="ECO:0000313" key="3">
    <source>
        <dbReference type="EMBL" id="AFK44898.1"/>
    </source>
</evidence>
<evidence type="ECO:0000256" key="1">
    <source>
        <dbReference type="SAM" id="Phobius"/>
    </source>
</evidence>
<proteinExistence type="evidence at transcript level"/>
<keyword evidence="1" id="KW-0812">Transmembrane</keyword>
<keyword evidence="1" id="KW-1133">Transmembrane helix</keyword>
<dbReference type="EMBL" id="BT145104">
    <property type="protein sequence ID" value="AFK44898.1"/>
    <property type="molecule type" value="mRNA"/>
</dbReference>
<evidence type="ECO:0000313" key="2">
    <source>
        <dbReference type="EMBL" id="ACJ83686.1"/>
    </source>
</evidence>